<keyword evidence="9 10" id="KW-0472">Membrane</keyword>
<dbReference type="HAMAP" id="MF_01499">
    <property type="entry name" value="DacA"/>
    <property type="match status" value="1"/>
</dbReference>
<dbReference type="Pfam" id="PF02457">
    <property type="entry name" value="DAC"/>
    <property type="match status" value="1"/>
</dbReference>
<proteinExistence type="inferred from homology"/>
<evidence type="ECO:0000313" key="11">
    <source>
        <dbReference type="EMBL" id="QIJ72123.1"/>
    </source>
</evidence>
<organism evidence="11 12">
    <name type="scientific">Thermosulfuriphilus ammonigenes</name>
    <dbReference type="NCBI Taxonomy" id="1936021"/>
    <lineage>
        <taxon>Bacteria</taxon>
        <taxon>Pseudomonadati</taxon>
        <taxon>Thermodesulfobacteriota</taxon>
        <taxon>Thermodesulfobacteria</taxon>
        <taxon>Thermodesulfobacteriales</taxon>
        <taxon>Thermodesulfobacteriaceae</taxon>
        <taxon>Thermosulfuriphilus</taxon>
    </lineage>
</organism>
<dbReference type="PROSITE" id="PS51794">
    <property type="entry name" value="DAC"/>
    <property type="match status" value="1"/>
</dbReference>
<comment type="subunit">
    <text evidence="10">Probably a homodimer.</text>
</comment>
<accession>A0A6G7PXJ0</accession>
<dbReference type="RefSeq" id="WP_166032341.1">
    <property type="nucleotide sequence ID" value="NZ_CP048877.1"/>
</dbReference>
<keyword evidence="7 10" id="KW-0067">ATP-binding</keyword>
<evidence type="ECO:0000256" key="8">
    <source>
        <dbReference type="ARBA" id="ARBA00022989"/>
    </source>
</evidence>
<keyword evidence="12" id="KW-1185">Reference proteome</keyword>
<dbReference type="Pfam" id="PF19293">
    <property type="entry name" value="CdaA_N"/>
    <property type="match status" value="1"/>
</dbReference>
<dbReference type="GO" id="GO:0004016">
    <property type="term" value="F:adenylate cyclase activity"/>
    <property type="evidence" value="ECO:0007669"/>
    <property type="project" value="UniProtKB-UniRule"/>
</dbReference>
<keyword evidence="8 10" id="KW-1133">Transmembrane helix</keyword>
<dbReference type="PIRSF" id="PIRSF004793">
    <property type="entry name" value="UCP004793"/>
    <property type="match status" value="1"/>
</dbReference>
<dbReference type="InterPro" id="IPR045585">
    <property type="entry name" value="CdaA_N"/>
</dbReference>
<feature type="transmembrane region" description="Helical" evidence="10">
    <location>
        <begin position="38"/>
        <end position="56"/>
    </location>
</feature>
<name>A0A6G7PXJ0_9BACT</name>
<evidence type="ECO:0000256" key="7">
    <source>
        <dbReference type="ARBA" id="ARBA00022840"/>
    </source>
</evidence>
<dbReference type="PANTHER" id="PTHR34185:SF1">
    <property type="entry name" value="DIADENYLATE CYCLASE"/>
    <property type="match status" value="1"/>
</dbReference>
<dbReference type="InterPro" id="IPR034701">
    <property type="entry name" value="CdaA"/>
</dbReference>
<dbReference type="GO" id="GO:0006171">
    <property type="term" value="P:cAMP biosynthetic process"/>
    <property type="evidence" value="ECO:0007669"/>
    <property type="project" value="InterPro"/>
</dbReference>
<dbReference type="Gene3D" id="3.40.1700.10">
    <property type="entry name" value="DNA integrity scanning protein, DisA, N-terminal domain"/>
    <property type="match status" value="1"/>
</dbReference>
<dbReference type="InterPro" id="IPR050338">
    <property type="entry name" value="DisA"/>
</dbReference>
<dbReference type="Proteomes" id="UP000502179">
    <property type="component" value="Chromosome"/>
</dbReference>
<dbReference type="KEGG" id="tav:G4V39_07510"/>
<dbReference type="PANTHER" id="PTHR34185">
    <property type="entry name" value="DIADENYLATE CYCLASE"/>
    <property type="match status" value="1"/>
</dbReference>
<dbReference type="AlphaFoldDB" id="A0A6G7PXJ0"/>
<dbReference type="InterPro" id="IPR003390">
    <property type="entry name" value="DNA_integrity_scan_DisA_N"/>
</dbReference>
<evidence type="ECO:0000256" key="9">
    <source>
        <dbReference type="ARBA" id="ARBA00023136"/>
    </source>
</evidence>
<evidence type="ECO:0000256" key="5">
    <source>
        <dbReference type="ARBA" id="ARBA00022695"/>
    </source>
</evidence>
<dbReference type="EMBL" id="CP048877">
    <property type="protein sequence ID" value="QIJ72123.1"/>
    <property type="molecule type" value="Genomic_DNA"/>
</dbReference>
<keyword evidence="3 10" id="KW-0808">Transferase</keyword>
<dbReference type="SUPFAM" id="SSF143597">
    <property type="entry name" value="YojJ-like"/>
    <property type="match status" value="1"/>
</dbReference>
<keyword evidence="6 10" id="KW-0547">Nucleotide-binding</keyword>
<evidence type="ECO:0000256" key="1">
    <source>
        <dbReference type="ARBA" id="ARBA00000877"/>
    </source>
</evidence>
<sequence>MDKLLQFWERLRWQDVLDIVIVAFLIYRVMLIIRGTRAMQMVAGLGVLMVIYFVAAKLELLTLHWILGTFLSSLVLLIIIVFQDDIRRALTQMGQTPFLKARVERSQVMEEIIKAVTSLADRYIGALIVIERETGLKEYIETGTILDARVNRELICCLFNPSSPLHDGAVIIREGRIATAGSILPLTTNPNVSKYLGTRHRAALGITELTDALAIVVSEERGAISLAVGGHITPDIDESTLRRMLLNLLGMGPPKSQPWWKRKIF</sequence>
<evidence type="ECO:0000256" key="4">
    <source>
        <dbReference type="ARBA" id="ARBA00022692"/>
    </source>
</evidence>
<keyword evidence="4 10" id="KW-0812">Transmembrane</keyword>
<evidence type="ECO:0000256" key="10">
    <source>
        <dbReference type="HAMAP-Rule" id="MF_01499"/>
    </source>
</evidence>
<evidence type="ECO:0000256" key="3">
    <source>
        <dbReference type="ARBA" id="ARBA00022679"/>
    </source>
</evidence>
<reference evidence="11 12" key="1">
    <citation type="submission" date="2020-02" db="EMBL/GenBank/DDBJ databases">
        <title>Genome analysis of Thermosulfuriphilus ammonigenes ST65T, an anaerobic thermophilic chemolithoautotrophic bacterium isolated from a deep-sea hydrothermal vent.</title>
        <authorList>
            <person name="Slobodkina G."/>
            <person name="Allioux M."/>
            <person name="Merkel A."/>
            <person name="Alain K."/>
            <person name="Jebbar M."/>
            <person name="Slobodkin A."/>
        </authorList>
    </citation>
    <scope>NUCLEOTIDE SEQUENCE [LARGE SCALE GENOMIC DNA]</scope>
    <source>
        <strain evidence="11 12">ST65</strain>
    </source>
</reference>
<comment type="function">
    <text evidence="10">Catalyzes the condensation of 2 ATP molecules into cyclic di-AMP (c-di-AMP), a second messenger used to regulate differing processes in different bacteria.</text>
</comment>
<dbReference type="InterPro" id="IPR036888">
    <property type="entry name" value="DNA_integrity_DisA_N_sf"/>
</dbReference>
<feature type="transmembrane region" description="Helical" evidence="10">
    <location>
        <begin position="62"/>
        <end position="82"/>
    </location>
</feature>
<dbReference type="GO" id="GO:0106408">
    <property type="term" value="F:diadenylate cyclase activity"/>
    <property type="evidence" value="ECO:0007669"/>
    <property type="project" value="UniProtKB-EC"/>
</dbReference>
<feature type="transmembrane region" description="Helical" evidence="10">
    <location>
        <begin position="12"/>
        <end position="31"/>
    </location>
</feature>
<dbReference type="NCBIfam" id="TIGR00159">
    <property type="entry name" value="diadenylate cyclase CdaA"/>
    <property type="match status" value="1"/>
</dbReference>
<keyword evidence="2 10" id="KW-1003">Cell membrane</keyword>
<evidence type="ECO:0000313" key="12">
    <source>
        <dbReference type="Proteomes" id="UP000502179"/>
    </source>
</evidence>
<dbReference type="EC" id="2.7.7.85" evidence="10"/>
<protein>
    <recommendedName>
        <fullName evidence="10">Diadenylate cyclase</fullName>
        <shortName evidence="10">DAC</shortName>
        <ecNumber evidence="10">2.7.7.85</ecNumber>
    </recommendedName>
    <alternativeName>
        <fullName evidence="10">Cyclic-di-AMP synthase</fullName>
        <shortName evidence="10">c-di-AMP synthase</shortName>
    </alternativeName>
</protein>
<comment type="catalytic activity">
    <reaction evidence="1 10">
        <text>2 ATP = 3',3'-c-di-AMP + 2 diphosphate</text>
        <dbReference type="Rhea" id="RHEA:35655"/>
        <dbReference type="ChEBI" id="CHEBI:30616"/>
        <dbReference type="ChEBI" id="CHEBI:33019"/>
        <dbReference type="ChEBI" id="CHEBI:71500"/>
        <dbReference type="EC" id="2.7.7.85"/>
    </reaction>
</comment>
<dbReference type="InterPro" id="IPR014046">
    <property type="entry name" value="C-di-AMP_synthase"/>
</dbReference>
<comment type="similarity">
    <text evidence="10">Belongs to the adenylate cyclase family. DacA/CdaA subfamily.</text>
</comment>
<keyword evidence="5 10" id="KW-0548">Nucleotidyltransferase</keyword>
<evidence type="ECO:0000256" key="2">
    <source>
        <dbReference type="ARBA" id="ARBA00022475"/>
    </source>
</evidence>
<dbReference type="GO" id="GO:0005524">
    <property type="term" value="F:ATP binding"/>
    <property type="evidence" value="ECO:0007669"/>
    <property type="project" value="UniProtKB-UniRule"/>
</dbReference>
<gene>
    <name evidence="10" type="primary">dacA</name>
    <name evidence="11" type="ORF">G4V39_07510</name>
</gene>
<comment type="caution">
    <text evidence="10">Lacks conserved residue(s) required for the propagation of feature annotation.</text>
</comment>
<dbReference type="FunFam" id="3.40.1700.10:FF:000002">
    <property type="entry name" value="Diadenylate cyclase"/>
    <property type="match status" value="1"/>
</dbReference>
<evidence type="ECO:0000256" key="6">
    <source>
        <dbReference type="ARBA" id="ARBA00022741"/>
    </source>
</evidence>